<dbReference type="PROSITE" id="PS50119">
    <property type="entry name" value="ZF_BBOX"/>
    <property type="match status" value="1"/>
</dbReference>
<evidence type="ECO:0000259" key="10">
    <source>
        <dbReference type="PROSITE" id="PS50089"/>
    </source>
</evidence>
<feature type="domain" description="PNPLA" evidence="12">
    <location>
        <begin position="757"/>
        <end position="968"/>
    </location>
</feature>
<gene>
    <name evidence="13" type="ORF">BDV96DRAFT_640090</name>
</gene>
<keyword evidence="5" id="KW-0442">Lipid degradation</keyword>
<sequence length="1278" mass="144369">MPPPDIVEPRDAGPLDQLRDTELCEDCEEVLSDYFCNVCQCSLCAECWDRQPAHRRKRLAPGQVPHEKTELQLANRLHTVFSYAGDERALERLHKEDEVSAWFGLERELEDGRPLMFRDHGRFADLATSSHQSLFKQRKQTLKGINSEETNCIPSLVSFVGQTGAGKSTLIKLLIQFNEWSGRAQSFPSPVPGIAGRDLPTSEDVHLYADPLTAGTEFPLLYADSEGLDGGEREPMAAMLRKTREKRESESLSSESDYLPTRNYTEREVQWMTEKAKRTRQFAAGQLYPRILFAFSDVVVFVHRNPRAIEGVLERLLDWGSVAIETTYNQPILPYAILALNATENEVESQLWDVQISTKSLLDSLAHIVNKNVVFSTYAELWRKRGKKIDTVEDLMMCYYSAFRVVRLPTNGRPKLLEAQAQKLYLDIERGCRLARNLKAQTRMLLNAFEYQAYLNHAFDHFCATIDIPFDFVQCSYLNRRLSSTFGESILSLAVDMAKKKPRPKASAILEKLERLIASCIMLDAVRNEIKGTAERIIAQYMPQVDAALKEFGDHHWPCEFYVKGPVPPHLQAYMTNMSFQQSVRAAAVIMRCANVRSGHAAKGHQLTDGRVFARGSYESSFSFARDRKRVLDNIYRWFHRFMNQLADMTRQGFSLLDGASAIHRNDTLSSYYPATETEETIGLRYTSFCICCLFGTPEALLPCGHMLCQSCIRAYGRTKRPNLAEVLECPLEINQRSSYQPRLIYLRPESAGVRVLALSNGGIRSVVQIEILKLIEKHFQDKIPIGTFFDMIIGEGTGAILALGLVARRWDLEECERNLRHLSEKAFSQANVQRFPSMSLRSTKASHAKYRSRGLDEALHDIFKSEQRIIDPVLSQDARTQSNKLAVLTSSATGRNVLFSNYRRRPSSTLPYTLYPVVDYPAEPKLWDIARAAMAHTDLFKAYTDPRLGRLFFHQDMSEGFLIEVAHSECRAIYTGLQKDFPDVVLSIGCGRLKRNPAPSITSNDSKKTKGSRWTRPVGDDAASIFSDQSWRPDEHFPRPNFISLNPVLDVLPDLDDLSAMSELQRLIQEATDPTIISGLVAQLFATLFYAETDDPVQDDTDAEELIPIRVLCRLLDGTAEVEGAGELLKHGPFRNSEFVLWEAGHDSQQFPIPTRVLEKMTRDRTFPEMKVLLPLWDPDATVHAVLRLENRDEYPLSGFPRCLNPEARSKHTAAHTGRKAASSTPVLAQQSSSRNLSTGHTLSSWLDTAMPSGELDSELSTLRLSADLPAYDATPH</sequence>
<keyword evidence="14" id="KW-1185">Reference proteome</keyword>
<keyword evidence="3" id="KW-0378">Hydrolase</keyword>
<evidence type="ECO:0000256" key="4">
    <source>
        <dbReference type="ARBA" id="ARBA00022833"/>
    </source>
</evidence>
<dbReference type="CDD" id="cd16449">
    <property type="entry name" value="RING-HC"/>
    <property type="match status" value="1"/>
</dbReference>
<dbReference type="EMBL" id="ML977311">
    <property type="protein sequence ID" value="KAF2122021.1"/>
    <property type="molecule type" value="Genomic_DNA"/>
</dbReference>
<dbReference type="SUPFAM" id="SSF57850">
    <property type="entry name" value="RING/U-box"/>
    <property type="match status" value="1"/>
</dbReference>
<evidence type="ECO:0000259" key="12">
    <source>
        <dbReference type="PROSITE" id="PS51635"/>
    </source>
</evidence>
<evidence type="ECO:0000259" key="11">
    <source>
        <dbReference type="PROSITE" id="PS50119"/>
    </source>
</evidence>
<dbReference type="PROSITE" id="PS50089">
    <property type="entry name" value="ZF_RING_2"/>
    <property type="match status" value="1"/>
</dbReference>
<feature type="region of interest" description="Disordered" evidence="9">
    <location>
        <begin position="1210"/>
        <end position="1241"/>
    </location>
</feature>
<dbReference type="InterPro" id="IPR002641">
    <property type="entry name" value="PNPLA_dom"/>
</dbReference>
<dbReference type="OrthoDB" id="194358at2759"/>
<evidence type="ECO:0000256" key="2">
    <source>
        <dbReference type="ARBA" id="ARBA00022771"/>
    </source>
</evidence>
<evidence type="ECO:0000256" key="9">
    <source>
        <dbReference type="SAM" id="MobiDB-lite"/>
    </source>
</evidence>
<dbReference type="Gene3D" id="3.40.1090.10">
    <property type="entry name" value="Cytosolic phospholipase A2 catalytic domain"/>
    <property type="match status" value="1"/>
</dbReference>
<evidence type="ECO:0000256" key="7">
    <source>
        <dbReference type="PROSITE-ProRule" id="PRU00024"/>
    </source>
</evidence>
<keyword evidence="1" id="KW-0479">Metal-binding</keyword>
<dbReference type="SUPFAM" id="SSF52540">
    <property type="entry name" value="P-loop containing nucleoside triphosphate hydrolases"/>
    <property type="match status" value="1"/>
</dbReference>
<protein>
    <recommendedName>
        <fullName evidence="15">PNPLA domain-containing protein</fullName>
    </recommendedName>
</protein>
<keyword evidence="4" id="KW-0862">Zinc</keyword>
<evidence type="ECO:0000256" key="1">
    <source>
        <dbReference type="ARBA" id="ARBA00022723"/>
    </source>
</evidence>
<dbReference type="InterPro" id="IPR001841">
    <property type="entry name" value="Znf_RING"/>
</dbReference>
<dbReference type="InterPro" id="IPR016035">
    <property type="entry name" value="Acyl_Trfase/lysoPLipase"/>
</dbReference>
<dbReference type="GO" id="GO:0016042">
    <property type="term" value="P:lipid catabolic process"/>
    <property type="evidence" value="ECO:0007669"/>
    <property type="project" value="UniProtKB-KW"/>
</dbReference>
<evidence type="ECO:0000313" key="13">
    <source>
        <dbReference type="EMBL" id="KAF2122021.1"/>
    </source>
</evidence>
<dbReference type="GO" id="GO:0019369">
    <property type="term" value="P:arachidonate metabolic process"/>
    <property type="evidence" value="ECO:0007669"/>
    <property type="project" value="TreeGrafter"/>
</dbReference>
<dbReference type="SUPFAM" id="SSF52151">
    <property type="entry name" value="FabD/lysophospholipase-like"/>
    <property type="match status" value="1"/>
</dbReference>
<feature type="domain" description="B box-type" evidence="11">
    <location>
        <begin position="19"/>
        <end position="62"/>
    </location>
</feature>
<dbReference type="InterPro" id="IPR000315">
    <property type="entry name" value="Znf_B-box"/>
</dbReference>
<dbReference type="GO" id="GO:0016020">
    <property type="term" value="C:membrane"/>
    <property type="evidence" value="ECO:0007669"/>
    <property type="project" value="TreeGrafter"/>
</dbReference>
<evidence type="ECO:0000313" key="14">
    <source>
        <dbReference type="Proteomes" id="UP000799770"/>
    </source>
</evidence>
<keyword evidence="2 7" id="KW-0863">Zinc-finger</keyword>
<dbReference type="InterPro" id="IPR017907">
    <property type="entry name" value="Znf_RING_CS"/>
</dbReference>
<feature type="domain" description="RING-type" evidence="10">
    <location>
        <begin position="690"/>
        <end position="732"/>
    </location>
</feature>
<evidence type="ECO:0000256" key="5">
    <source>
        <dbReference type="ARBA" id="ARBA00022963"/>
    </source>
</evidence>
<evidence type="ECO:0000256" key="6">
    <source>
        <dbReference type="ARBA" id="ARBA00023098"/>
    </source>
</evidence>
<comment type="caution">
    <text evidence="8">Lacks conserved residue(s) required for the propagation of feature annotation.</text>
</comment>
<dbReference type="GO" id="GO:0047499">
    <property type="term" value="F:calcium-independent phospholipase A2 activity"/>
    <property type="evidence" value="ECO:0007669"/>
    <property type="project" value="TreeGrafter"/>
</dbReference>
<evidence type="ECO:0000256" key="8">
    <source>
        <dbReference type="PROSITE-ProRule" id="PRU01161"/>
    </source>
</evidence>
<keyword evidence="6" id="KW-0443">Lipid metabolism</keyword>
<dbReference type="PANTHER" id="PTHR24185:SF1">
    <property type="entry name" value="CALCIUM-INDEPENDENT PHOSPHOLIPASE A2-GAMMA"/>
    <property type="match status" value="1"/>
</dbReference>
<evidence type="ECO:0000256" key="3">
    <source>
        <dbReference type="ARBA" id="ARBA00022801"/>
    </source>
</evidence>
<dbReference type="CDD" id="cd19757">
    <property type="entry name" value="Bbox1"/>
    <property type="match status" value="1"/>
</dbReference>
<dbReference type="Proteomes" id="UP000799770">
    <property type="component" value="Unassembled WGS sequence"/>
</dbReference>
<reference evidence="13" key="1">
    <citation type="journal article" date="2020" name="Stud. Mycol.">
        <title>101 Dothideomycetes genomes: a test case for predicting lifestyles and emergence of pathogens.</title>
        <authorList>
            <person name="Haridas S."/>
            <person name="Albert R."/>
            <person name="Binder M."/>
            <person name="Bloem J."/>
            <person name="Labutti K."/>
            <person name="Salamov A."/>
            <person name="Andreopoulos B."/>
            <person name="Baker S."/>
            <person name="Barry K."/>
            <person name="Bills G."/>
            <person name="Bluhm B."/>
            <person name="Cannon C."/>
            <person name="Castanera R."/>
            <person name="Culley D."/>
            <person name="Daum C."/>
            <person name="Ezra D."/>
            <person name="Gonzalez J."/>
            <person name="Henrissat B."/>
            <person name="Kuo A."/>
            <person name="Liang C."/>
            <person name="Lipzen A."/>
            <person name="Lutzoni F."/>
            <person name="Magnuson J."/>
            <person name="Mondo S."/>
            <person name="Nolan M."/>
            <person name="Ohm R."/>
            <person name="Pangilinan J."/>
            <person name="Park H.-J."/>
            <person name="Ramirez L."/>
            <person name="Alfaro M."/>
            <person name="Sun H."/>
            <person name="Tritt A."/>
            <person name="Yoshinaga Y."/>
            <person name="Zwiers L.-H."/>
            <person name="Turgeon B."/>
            <person name="Goodwin S."/>
            <person name="Spatafora J."/>
            <person name="Crous P."/>
            <person name="Grigoriev I."/>
        </authorList>
    </citation>
    <scope>NUCLEOTIDE SEQUENCE</scope>
    <source>
        <strain evidence="13">CBS 627.86</strain>
    </source>
</reference>
<organism evidence="13 14">
    <name type="scientific">Lophiotrema nucula</name>
    <dbReference type="NCBI Taxonomy" id="690887"/>
    <lineage>
        <taxon>Eukaryota</taxon>
        <taxon>Fungi</taxon>
        <taxon>Dikarya</taxon>
        <taxon>Ascomycota</taxon>
        <taxon>Pezizomycotina</taxon>
        <taxon>Dothideomycetes</taxon>
        <taxon>Pleosporomycetidae</taxon>
        <taxon>Pleosporales</taxon>
        <taxon>Lophiotremataceae</taxon>
        <taxon>Lophiotrema</taxon>
    </lineage>
</organism>
<dbReference type="PANTHER" id="PTHR24185">
    <property type="entry name" value="CALCIUM-INDEPENDENT PHOSPHOLIPASE A2-GAMMA"/>
    <property type="match status" value="1"/>
</dbReference>
<dbReference type="PROSITE" id="PS00518">
    <property type="entry name" value="ZF_RING_1"/>
    <property type="match status" value="1"/>
</dbReference>
<dbReference type="InterPro" id="IPR027417">
    <property type="entry name" value="P-loop_NTPase"/>
</dbReference>
<name>A0A6A5ZUX7_9PLEO</name>
<dbReference type="GO" id="GO:0046486">
    <property type="term" value="P:glycerolipid metabolic process"/>
    <property type="evidence" value="ECO:0007669"/>
    <property type="project" value="UniProtKB-ARBA"/>
</dbReference>
<dbReference type="AlphaFoldDB" id="A0A6A5ZUX7"/>
<evidence type="ECO:0008006" key="15">
    <source>
        <dbReference type="Google" id="ProtNLM"/>
    </source>
</evidence>
<accession>A0A6A5ZUX7</accession>
<proteinExistence type="predicted"/>
<feature type="compositionally biased region" description="Polar residues" evidence="9">
    <location>
        <begin position="1223"/>
        <end position="1241"/>
    </location>
</feature>
<dbReference type="PROSITE" id="PS51635">
    <property type="entry name" value="PNPLA"/>
    <property type="match status" value="1"/>
</dbReference>
<dbReference type="GO" id="GO:0008270">
    <property type="term" value="F:zinc ion binding"/>
    <property type="evidence" value="ECO:0007669"/>
    <property type="project" value="UniProtKB-KW"/>
</dbReference>